<evidence type="ECO:0000313" key="8">
    <source>
        <dbReference type="EMBL" id="CAG9860522.1"/>
    </source>
</evidence>
<dbReference type="GO" id="GO:0072572">
    <property type="term" value="F:poly-ADP-D-ribose binding"/>
    <property type="evidence" value="ECO:0007669"/>
    <property type="project" value="TreeGrafter"/>
</dbReference>
<name>A0A9N9XQ20_PHYSR</name>
<accession>A0A9N9XQ20</accession>
<evidence type="ECO:0000256" key="5">
    <source>
        <dbReference type="ARBA" id="ARBA00023242"/>
    </source>
</evidence>
<dbReference type="GO" id="GO:0005634">
    <property type="term" value="C:nucleus"/>
    <property type="evidence" value="ECO:0007669"/>
    <property type="project" value="UniProtKB-SubCell"/>
</dbReference>
<evidence type="ECO:0000259" key="7">
    <source>
        <dbReference type="Pfam" id="PF10283"/>
    </source>
</evidence>
<dbReference type="PANTHER" id="PTHR13386:SF1">
    <property type="entry name" value="HISTONE PARYLATION FACTOR 1"/>
    <property type="match status" value="1"/>
</dbReference>
<dbReference type="Proteomes" id="UP001153712">
    <property type="component" value="Chromosome 3"/>
</dbReference>
<organism evidence="8 9">
    <name type="scientific">Phyllotreta striolata</name>
    <name type="common">Striped flea beetle</name>
    <name type="synonym">Crioceris striolata</name>
    <dbReference type="NCBI Taxonomy" id="444603"/>
    <lineage>
        <taxon>Eukaryota</taxon>
        <taxon>Metazoa</taxon>
        <taxon>Ecdysozoa</taxon>
        <taxon>Arthropoda</taxon>
        <taxon>Hexapoda</taxon>
        <taxon>Insecta</taxon>
        <taxon>Pterygota</taxon>
        <taxon>Neoptera</taxon>
        <taxon>Endopterygota</taxon>
        <taxon>Coleoptera</taxon>
        <taxon>Polyphaga</taxon>
        <taxon>Cucujiformia</taxon>
        <taxon>Chrysomeloidea</taxon>
        <taxon>Chrysomelidae</taxon>
        <taxon>Galerucinae</taxon>
        <taxon>Alticini</taxon>
        <taxon>Phyllotreta</taxon>
    </lineage>
</organism>
<dbReference type="GO" id="GO:0006974">
    <property type="term" value="P:DNA damage response"/>
    <property type="evidence" value="ECO:0007669"/>
    <property type="project" value="InterPro"/>
</dbReference>
<dbReference type="PANTHER" id="PTHR13386">
    <property type="entry name" value="HISTONE PARYLATION FACTOR 1"/>
    <property type="match status" value="1"/>
</dbReference>
<dbReference type="Pfam" id="PF10283">
    <property type="entry name" value="zf-CCHH"/>
    <property type="match status" value="1"/>
</dbReference>
<dbReference type="Pfam" id="PF10228">
    <property type="entry name" value="HPF1"/>
    <property type="match status" value="1"/>
</dbReference>
<evidence type="ECO:0000256" key="3">
    <source>
        <dbReference type="ARBA" id="ARBA00010803"/>
    </source>
</evidence>
<reference evidence="8" key="1">
    <citation type="submission" date="2022-01" db="EMBL/GenBank/DDBJ databases">
        <authorList>
            <person name="King R."/>
        </authorList>
    </citation>
    <scope>NUCLEOTIDE SEQUENCE</scope>
</reference>
<evidence type="ECO:0000256" key="2">
    <source>
        <dbReference type="ARBA" id="ARBA00004286"/>
    </source>
</evidence>
<feature type="compositionally biased region" description="Polar residues" evidence="6">
    <location>
        <begin position="84"/>
        <end position="97"/>
    </location>
</feature>
<keyword evidence="5" id="KW-0539">Nucleus</keyword>
<evidence type="ECO:0000256" key="4">
    <source>
        <dbReference type="ARBA" id="ARBA00022454"/>
    </source>
</evidence>
<dbReference type="GO" id="GO:0005694">
    <property type="term" value="C:chromosome"/>
    <property type="evidence" value="ECO:0007669"/>
    <property type="project" value="UniProtKB-SubCell"/>
</dbReference>
<feature type="region of interest" description="Disordered" evidence="6">
    <location>
        <begin position="26"/>
        <end position="107"/>
    </location>
</feature>
<dbReference type="AlphaFoldDB" id="A0A9N9XQ20"/>
<dbReference type="OrthoDB" id="416496at2759"/>
<sequence>MDSENEKYTQDKRMPCKYGKKCYQKNPAHHEKYKHPTSINTVNRTKDKHFTPALKKLKTNTKAVTSKTESDSDDNEYHIDDSSSDTSLNNQKANNDVSDSEDETHPDAPENIAEIISEQPVAEESHQNSSLSEESKETVRSLETEEECSSFIKDKFLVTMPDDFYQFWHFCNKIKPNNPLEALKEVGLYLVGPFDVLAGKFSNTNKSEADYLVHWRYFRDPPELQTVLRSDDPSGYHIGYFRDSPSQLPVLLVSNYAKKNGVLTQMGGNIFSAVNIFLEDLKKSGNPFKKMAIGKIQTSLLKDSDRLGLDMSKKTKDMVTREKKIVTRTFNKIGLVVPMDKKTQVGYRPLTFDNKTLDKYLTKLQNANTQNDKEQVLSELQPVFTFASIATDECDFGTGIELGWNIISHGIDSLNGTAERFLVTNYKLLNMDQFAKIAEAHMRNRRDTLYLSIL</sequence>
<keyword evidence="4" id="KW-0158">Chromosome</keyword>
<protein>
    <recommendedName>
        <fullName evidence="7">PBZ-type domain-containing protein</fullName>
    </recommendedName>
</protein>
<dbReference type="GO" id="GO:0042393">
    <property type="term" value="F:histone binding"/>
    <property type="evidence" value="ECO:0007669"/>
    <property type="project" value="InterPro"/>
</dbReference>
<keyword evidence="9" id="KW-1185">Reference proteome</keyword>
<dbReference type="InterPro" id="IPR019406">
    <property type="entry name" value="APLF_PBZ"/>
</dbReference>
<feature type="region of interest" description="Disordered" evidence="6">
    <location>
        <begin position="120"/>
        <end position="140"/>
    </location>
</feature>
<evidence type="ECO:0000313" key="9">
    <source>
        <dbReference type="Proteomes" id="UP001153712"/>
    </source>
</evidence>
<feature type="domain" description="PBZ-type" evidence="7">
    <location>
        <begin position="13"/>
        <end position="37"/>
    </location>
</feature>
<evidence type="ECO:0000256" key="6">
    <source>
        <dbReference type="SAM" id="MobiDB-lite"/>
    </source>
</evidence>
<comment type="similarity">
    <text evidence="3">Belongs to the HPF1 family.</text>
</comment>
<dbReference type="InterPro" id="IPR019361">
    <property type="entry name" value="HPF1"/>
</dbReference>
<gene>
    <name evidence="8" type="ORF">PHYEVI_LOCUS6874</name>
</gene>
<proteinExistence type="inferred from homology"/>
<evidence type="ECO:0000256" key="1">
    <source>
        <dbReference type="ARBA" id="ARBA00004123"/>
    </source>
</evidence>
<dbReference type="EMBL" id="OU900096">
    <property type="protein sequence ID" value="CAG9860522.1"/>
    <property type="molecule type" value="Genomic_DNA"/>
</dbReference>
<comment type="subcellular location">
    <subcellularLocation>
        <location evidence="2">Chromosome</location>
    </subcellularLocation>
    <subcellularLocation>
        <location evidence="1">Nucleus</location>
    </subcellularLocation>
</comment>